<dbReference type="PROSITE" id="PS51257">
    <property type="entry name" value="PROKAR_LIPOPROTEIN"/>
    <property type="match status" value="1"/>
</dbReference>
<dbReference type="GO" id="GO:0015833">
    <property type="term" value="P:peptide transport"/>
    <property type="evidence" value="ECO:0007669"/>
    <property type="project" value="UniProtKB-KW"/>
</dbReference>
<dbReference type="Proteomes" id="UP000410984">
    <property type="component" value="Unassembled WGS sequence"/>
</dbReference>
<feature type="transmembrane region" description="Helical" evidence="12">
    <location>
        <begin position="202"/>
        <end position="231"/>
    </location>
</feature>
<feature type="transmembrane region" description="Helical" evidence="12">
    <location>
        <begin position="329"/>
        <end position="351"/>
    </location>
</feature>
<dbReference type="CDD" id="cd06261">
    <property type="entry name" value="TM_PBP2"/>
    <property type="match status" value="1"/>
</dbReference>
<keyword evidence="5 12" id="KW-0812">Transmembrane</keyword>
<evidence type="ECO:0000256" key="11">
    <source>
        <dbReference type="ARBA" id="ARBA00072251"/>
    </source>
</evidence>
<evidence type="ECO:0000256" key="1">
    <source>
        <dbReference type="ARBA" id="ARBA00004429"/>
    </source>
</evidence>
<feature type="transmembrane region" description="Helical" evidence="12">
    <location>
        <begin position="15"/>
        <end position="33"/>
    </location>
</feature>
<dbReference type="AlphaFoldDB" id="A0A509EDF1"/>
<feature type="transmembrane region" description="Helical" evidence="12">
    <location>
        <begin position="160"/>
        <end position="182"/>
    </location>
</feature>
<dbReference type="Pfam" id="PF00528">
    <property type="entry name" value="BPD_transp_1"/>
    <property type="match status" value="1"/>
</dbReference>
<comment type="subcellular location">
    <subcellularLocation>
        <location evidence="1">Cell inner membrane</location>
        <topology evidence="1">Multi-pass membrane protein</topology>
    </subcellularLocation>
    <subcellularLocation>
        <location evidence="12">Cell membrane</location>
        <topology evidence="12">Multi-pass membrane protein</topology>
    </subcellularLocation>
</comment>
<gene>
    <name evidence="14" type="primary">oppC_2</name>
    <name evidence="14" type="ORF">MET9862_02228</name>
</gene>
<dbReference type="InterPro" id="IPR050366">
    <property type="entry name" value="BP-dependent_transpt_permease"/>
</dbReference>
<keyword evidence="6" id="KW-0571">Peptide transport</keyword>
<keyword evidence="2 12" id="KW-0813">Transport</keyword>
<dbReference type="GO" id="GO:0015031">
    <property type="term" value="P:protein transport"/>
    <property type="evidence" value="ECO:0007669"/>
    <property type="project" value="UniProtKB-KW"/>
</dbReference>
<dbReference type="InterPro" id="IPR035906">
    <property type="entry name" value="MetI-like_sf"/>
</dbReference>
<evidence type="ECO:0000256" key="3">
    <source>
        <dbReference type="ARBA" id="ARBA00022475"/>
    </source>
</evidence>
<dbReference type="GO" id="GO:0005886">
    <property type="term" value="C:plasma membrane"/>
    <property type="evidence" value="ECO:0007669"/>
    <property type="project" value="UniProtKB-SubCell"/>
</dbReference>
<accession>A0A509EDF1</accession>
<name>A0A509EDF1_9HYPH</name>
<dbReference type="InterPro" id="IPR000515">
    <property type="entry name" value="MetI-like"/>
</dbReference>
<dbReference type="EMBL" id="CABFPH010000026">
    <property type="protein sequence ID" value="VUD71644.1"/>
    <property type="molecule type" value="Genomic_DNA"/>
</dbReference>
<organism evidence="14 15">
    <name type="scientific">Methylobacterium symbioticum</name>
    <dbReference type="NCBI Taxonomy" id="2584084"/>
    <lineage>
        <taxon>Bacteria</taxon>
        <taxon>Pseudomonadati</taxon>
        <taxon>Pseudomonadota</taxon>
        <taxon>Alphaproteobacteria</taxon>
        <taxon>Hyphomicrobiales</taxon>
        <taxon>Methylobacteriaceae</taxon>
        <taxon>Methylobacterium</taxon>
    </lineage>
</organism>
<dbReference type="PANTHER" id="PTHR43386">
    <property type="entry name" value="OLIGOPEPTIDE TRANSPORT SYSTEM PERMEASE PROTEIN APPC"/>
    <property type="match status" value="1"/>
</dbReference>
<evidence type="ECO:0000256" key="8">
    <source>
        <dbReference type="ARBA" id="ARBA00022989"/>
    </source>
</evidence>
<evidence type="ECO:0000259" key="13">
    <source>
        <dbReference type="PROSITE" id="PS50928"/>
    </source>
</evidence>
<dbReference type="Gene3D" id="1.10.3720.10">
    <property type="entry name" value="MetI-like"/>
    <property type="match status" value="1"/>
</dbReference>
<keyword evidence="9 12" id="KW-0472">Membrane</keyword>
<keyword evidence="8 12" id="KW-1133">Transmembrane helix</keyword>
<protein>
    <recommendedName>
        <fullName evidence="11">Oligopeptide transport system permease protein OppC</fullName>
    </recommendedName>
</protein>
<keyword evidence="4" id="KW-0997">Cell inner membrane</keyword>
<evidence type="ECO:0000256" key="5">
    <source>
        <dbReference type="ARBA" id="ARBA00022692"/>
    </source>
</evidence>
<comment type="similarity">
    <text evidence="10">Belongs to the binding-protein-dependent transport system permease family. OppBC subfamily.</text>
</comment>
<proteinExistence type="inferred from homology"/>
<dbReference type="Pfam" id="PF12911">
    <property type="entry name" value="OppC_N"/>
    <property type="match status" value="1"/>
</dbReference>
<evidence type="ECO:0000256" key="10">
    <source>
        <dbReference type="ARBA" id="ARBA00024202"/>
    </source>
</evidence>
<sequence>MIGDRPLGRLLRDPGALLSLGVLVLITLACLAGPRLTGHTPERSYPDLRQLPPGLAAEPSPERLRAALDRIVYRMRARIEEAAVTDGTLRLVLAADGGVDRRSLVYLPRSDLVGAPRIVDASEGDRRLVVEAPVRRLRFLLGTDVHGRDLLTRSLVAGRVSLLIGLTATLAALLIGVLYGAVSGYLGGVVDALMMRIVDILYALPFVFFVIVLVVVFRPGLGLILVAIAAVEWLDMARIVRGQAQTLRTRDFVRAARALGLGPRAILARHILPNALGPIAVAATLIVPRVILTESFLSFLGLGVQEPQTSWGVLVAEGARAIESAPHMLAAPACFLVATLVALNTLGDRLADALDLRRSRSA</sequence>
<evidence type="ECO:0000256" key="6">
    <source>
        <dbReference type="ARBA" id="ARBA00022856"/>
    </source>
</evidence>
<dbReference type="PANTHER" id="PTHR43386:SF2">
    <property type="entry name" value="OLIGOPEPTIDE TRANSPORT SYSTEM PERMEASE PROTEIN OPPC"/>
    <property type="match status" value="1"/>
</dbReference>
<evidence type="ECO:0000256" key="12">
    <source>
        <dbReference type="RuleBase" id="RU363032"/>
    </source>
</evidence>
<dbReference type="GO" id="GO:0055085">
    <property type="term" value="P:transmembrane transport"/>
    <property type="evidence" value="ECO:0007669"/>
    <property type="project" value="InterPro"/>
</dbReference>
<dbReference type="InterPro" id="IPR025966">
    <property type="entry name" value="OppC_N"/>
</dbReference>
<dbReference type="RefSeq" id="WP_244612672.1">
    <property type="nucleotide sequence ID" value="NZ_CABFPH010000026.1"/>
</dbReference>
<feature type="transmembrane region" description="Helical" evidence="12">
    <location>
        <begin position="271"/>
        <end position="292"/>
    </location>
</feature>
<evidence type="ECO:0000256" key="7">
    <source>
        <dbReference type="ARBA" id="ARBA00022927"/>
    </source>
</evidence>
<feature type="domain" description="ABC transmembrane type-1" evidence="13">
    <location>
        <begin position="158"/>
        <end position="347"/>
    </location>
</feature>
<evidence type="ECO:0000256" key="9">
    <source>
        <dbReference type="ARBA" id="ARBA00023136"/>
    </source>
</evidence>
<reference evidence="14 15" key="1">
    <citation type="submission" date="2019-06" db="EMBL/GenBank/DDBJ databases">
        <authorList>
            <person name="Rodrigo-Torres L."/>
            <person name="Arahal R. D."/>
            <person name="Lucena T."/>
        </authorList>
    </citation>
    <scope>NUCLEOTIDE SEQUENCE [LARGE SCALE GENOMIC DNA]</scope>
    <source>
        <strain evidence="14 15">SB0023/3</strain>
    </source>
</reference>
<keyword evidence="3" id="KW-1003">Cell membrane</keyword>
<keyword evidence="15" id="KW-1185">Reference proteome</keyword>
<evidence type="ECO:0000313" key="15">
    <source>
        <dbReference type="Proteomes" id="UP000410984"/>
    </source>
</evidence>
<dbReference type="PROSITE" id="PS50928">
    <property type="entry name" value="ABC_TM1"/>
    <property type="match status" value="1"/>
</dbReference>
<evidence type="ECO:0000313" key="14">
    <source>
        <dbReference type="EMBL" id="VUD71644.1"/>
    </source>
</evidence>
<keyword evidence="7" id="KW-0653">Protein transport</keyword>
<evidence type="ECO:0000256" key="2">
    <source>
        <dbReference type="ARBA" id="ARBA00022448"/>
    </source>
</evidence>
<dbReference type="SUPFAM" id="SSF161098">
    <property type="entry name" value="MetI-like"/>
    <property type="match status" value="1"/>
</dbReference>
<evidence type="ECO:0000256" key="4">
    <source>
        <dbReference type="ARBA" id="ARBA00022519"/>
    </source>
</evidence>